<accession>A0ACB8BEA9</accession>
<dbReference type="EMBL" id="MU266445">
    <property type="protein sequence ID" value="KAH7923690.1"/>
    <property type="molecule type" value="Genomic_DNA"/>
</dbReference>
<comment type="caution">
    <text evidence="1">The sequence shown here is derived from an EMBL/GenBank/DDBJ whole genome shotgun (WGS) entry which is preliminary data.</text>
</comment>
<protein>
    <submittedName>
        <fullName evidence="1">Cytochrome P450</fullName>
    </submittedName>
</protein>
<organism evidence="1 2">
    <name type="scientific">Leucogyrophana mollusca</name>
    <dbReference type="NCBI Taxonomy" id="85980"/>
    <lineage>
        <taxon>Eukaryota</taxon>
        <taxon>Fungi</taxon>
        <taxon>Dikarya</taxon>
        <taxon>Basidiomycota</taxon>
        <taxon>Agaricomycotina</taxon>
        <taxon>Agaricomycetes</taxon>
        <taxon>Agaricomycetidae</taxon>
        <taxon>Boletales</taxon>
        <taxon>Boletales incertae sedis</taxon>
        <taxon>Leucogyrophana</taxon>
    </lineage>
</organism>
<evidence type="ECO:0000313" key="2">
    <source>
        <dbReference type="Proteomes" id="UP000790709"/>
    </source>
</evidence>
<name>A0ACB8BEA9_9AGAM</name>
<evidence type="ECO:0000313" key="1">
    <source>
        <dbReference type="EMBL" id="KAH7923690.1"/>
    </source>
</evidence>
<gene>
    <name evidence="1" type="ORF">BV22DRAFT_1130446</name>
</gene>
<proteinExistence type="predicted"/>
<sequence length="515" mass="56875">MLNSFIAILGVVSSVAVLLAWKLLHRATNPSGLPLPPGPPGIPLLGNVLDINTAEPWLTYTEWREKYGEIVYSQLLGQPYIVINSTRVARALLDQRSAKYSGRPALAIYKLFSVDCMTGLLGYTDELRLHRKLFHQTLRAEAAAKYQALYLRKARELPERSDQTPLLFFRFAASVIMAVTYGYETLPQDDPYVTRVQELINIITTVALPERAALLAAFPFLARLPAWFPGLSFKGLAPHCRQLMNQVKDIPFEYTRKALAAGTAPPSMVAGFLQNQMEHAENTSGHQADLERSMKDTAASVFIGGAETTSSTLLTFILALVLYPRVQERACAEIDAVLGSARLPTFDDRSSLPYVEAVLREVLRWHNGVPLGLPHATTASDTFEGYYIPKDAIVIFNAWGMSHSSSDPDDDTRFNPDRHFLPDGKLSPHTAFTADPAFGFGRRICPGRFFADGSAWAAIVTILSVLRIAKAKDAEGKEIEVKPEFTTGSAVRPVPFRCAVMGRSAEREMCLQMGL</sequence>
<dbReference type="Proteomes" id="UP000790709">
    <property type="component" value="Unassembled WGS sequence"/>
</dbReference>
<reference evidence="1" key="1">
    <citation type="journal article" date="2021" name="New Phytol.">
        <title>Evolutionary innovations through gain and loss of genes in the ectomycorrhizal Boletales.</title>
        <authorList>
            <person name="Wu G."/>
            <person name="Miyauchi S."/>
            <person name="Morin E."/>
            <person name="Kuo A."/>
            <person name="Drula E."/>
            <person name="Varga T."/>
            <person name="Kohler A."/>
            <person name="Feng B."/>
            <person name="Cao Y."/>
            <person name="Lipzen A."/>
            <person name="Daum C."/>
            <person name="Hundley H."/>
            <person name="Pangilinan J."/>
            <person name="Johnson J."/>
            <person name="Barry K."/>
            <person name="LaButti K."/>
            <person name="Ng V."/>
            <person name="Ahrendt S."/>
            <person name="Min B."/>
            <person name="Choi I.G."/>
            <person name="Park H."/>
            <person name="Plett J.M."/>
            <person name="Magnuson J."/>
            <person name="Spatafora J.W."/>
            <person name="Nagy L.G."/>
            <person name="Henrissat B."/>
            <person name="Grigoriev I.V."/>
            <person name="Yang Z.L."/>
            <person name="Xu J."/>
            <person name="Martin F.M."/>
        </authorList>
    </citation>
    <scope>NUCLEOTIDE SEQUENCE</scope>
    <source>
        <strain evidence="1">KUC20120723A-06</strain>
    </source>
</reference>
<keyword evidence="2" id="KW-1185">Reference proteome</keyword>